<keyword evidence="3" id="KW-0862">Zinc</keyword>
<dbReference type="Proteomes" id="UP000305067">
    <property type="component" value="Unassembled WGS sequence"/>
</dbReference>
<protein>
    <recommendedName>
        <fullName evidence="5">MYND-type domain-containing protein</fullName>
    </recommendedName>
</protein>
<evidence type="ECO:0000256" key="1">
    <source>
        <dbReference type="ARBA" id="ARBA00022723"/>
    </source>
</evidence>
<keyword evidence="2 4" id="KW-0863">Zinc-finger</keyword>
<dbReference type="Pfam" id="PF01753">
    <property type="entry name" value="zf-MYND"/>
    <property type="match status" value="1"/>
</dbReference>
<keyword evidence="1" id="KW-0479">Metal-binding</keyword>
<dbReference type="GO" id="GO:0008270">
    <property type="term" value="F:zinc ion binding"/>
    <property type="evidence" value="ECO:0007669"/>
    <property type="project" value="UniProtKB-KW"/>
</dbReference>
<dbReference type="STRING" id="1884261.A0A5C3QKP5"/>
<organism evidence="6 7">
    <name type="scientific">Pterulicium gracile</name>
    <dbReference type="NCBI Taxonomy" id="1884261"/>
    <lineage>
        <taxon>Eukaryota</taxon>
        <taxon>Fungi</taxon>
        <taxon>Dikarya</taxon>
        <taxon>Basidiomycota</taxon>
        <taxon>Agaricomycotina</taxon>
        <taxon>Agaricomycetes</taxon>
        <taxon>Agaricomycetidae</taxon>
        <taxon>Agaricales</taxon>
        <taxon>Pleurotineae</taxon>
        <taxon>Pterulaceae</taxon>
        <taxon>Pterulicium</taxon>
    </lineage>
</organism>
<evidence type="ECO:0000313" key="7">
    <source>
        <dbReference type="Proteomes" id="UP000305067"/>
    </source>
</evidence>
<keyword evidence="7" id="KW-1185">Reference proteome</keyword>
<dbReference type="SUPFAM" id="SSF144232">
    <property type="entry name" value="HIT/MYND zinc finger-like"/>
    <property type="match status" value="1"/>
</dbReference>
<dbReference type="OrthoDB" id="432970at2759"/>
<dbReference type="InterPro" id="IPR013289">
    <property type="entry name" value="CBFA2T1/2/3"/>
</dbReference>
<evidence type="ECO:0000259" key="5">
    <source>
        <dbReference type="PROSITE" id="PS50865"/>
    </source>
</evidence>
<dbReference type="PRINTS" id="PR01875">
    <property type="entry name" value="ETOFAMILY"/>
</dbReference>
<dbReference type="GO" id="GO:0003714">
    <property type="term" value="F:transcription corepressor activity"/>
    <property type="evidence" value="ECO:0007669"/>
    <property type="project" value="InterPro"/>
</dbReference>
<reference evidence="6 7" key="1">
    <citation type="journal article" date="2019" name="Nat. Ecol. Evol.">
        <title>Megaphylogeny resolves global patterns of mushroom evolution.</title>
        <authorList>
            <person name="Varga T."/>
            <person name="Krizsan K."/>
            <person name="Foldi C."/>
            <person name="Dima B."/>
            <person name="Sanchez-Garcia M."/>
            <person name="Sanchez-Ramirez S."/>
            <person name="Szollosi G.J."/>
            <person name="Szarkandi J.G."/>
            <person name="Papp V."/>
            <person name="Albert L."/>
            <person name="Andreopoulos W."/>
            <person name="Angelini C."/>
            <person name="Antonin V."/>
            <person name="Barry K.W."/>
            <person name="Bougher N.L."/>
            <person name="Buchanan P."/>
            <person name="Buyck B."/>
            <person name="Bense V."/>
            <person name="Catcheside P."/>
            <person name="Chovatia M."/>
            <person name="Cooper J."/>
            <person name="Damon W."/>
            <person name="Desjardin D."/>
            <person name="Finy P."/>
            <person name="Geml J."/>
            <person name="Haridas S."/>
            <person name="Hughes K."/>
            <person name="Justo A."/>
            <person name="Karasinski D."/>
            <person name="Kautmanova I."/>
            <person name="Kiss B."/>
            <person name="Kocsube S."/>
            <person name="Kotiranta H."/>
            <person name="LaButti K.M."/>
            <person name="Lechner B.E."/>
            <person name="Liimatainen K."/>
            <person name="Lipzen A."/>
            <person name="Lukacs Z."/>
            <person name="Mihaltcheva S."/>
            <person name="Morgado L.N."/>
            <person name="Niskanen T."/>
            <person name="Noordeloos M.E."/>
            <person name="Ohm R.A."/>
            <person name="Ortiz-Santana B."/>
            <person name="Ovrebo C."/>
            <person name="Racz N."/>
            <person name="Riley R."/>
            <person name="Savchenko A."/>
            <person name="Shiryaev A."/>
            <person name="Soop K."/>
            <person name="Spirin V."/>
            <person name="Szebenyi C."/>
            <person name="Tomsovsky M."/>
            <person name="Tulloss R.E."/>
            <person name="Uehling J."/>
            <person name="Grigoriev I.V."/>
            <person name="Vagvolgyi C."/>
            <person name="Papp T."/>
            <person name="Martin F.M."/>
            <person name="Miettinen O."/>
            <person name="Hibbett D.S."/>
            <person name="Nagy L.G."/>
        </authorList>
    </citation>
    <scope>NUCLEOTIDE SEQUENCE [LARGE SCALE GENOMIC DNA]</scope>
    <source>
        <strain evidence="6 7">CBS 309.79</strain>
    </source>
</reference>
<evidence type="ECO:0000256" key="4">
    <source>
        <dbReference type="PROSITE-ProRule" id="PRU00134"/>
    </source>
</evidence>
<evidence type="ECO:0000256" key="3">
    <source>
        <dbReference type="ARBA" id="ARBA00022833"/>
    </source>
</evidence>
<evidence type="ECO:0000313" key="6">
    <source>
        <dbReference type="EMBL" id="TFL01720.1"/>
    </source>
</evidence>
<accession>A0A5C3QKP5</accession>
<feature type="domain" description="MYND-type" evidence="5">
    <location>
        <begin position="304"/>
        <end position="371"/>
    </location>
</feature>
<gene>
    <name evidence="6" type="ORF">BDV98DRAFT_612564</name>
</gene>
<proteinExistence type="predicted"/>
<dbReference type="PROSITE" id="PS50865">
    <property type="entry name" value="ZF_MYND_2"/>
    <property type="match status" value="1"/>
</dbReference>
<sequence>MKRQRGYSVFSQPSLSMKELELTVKTLDHDATDLLIDKWLEHRGGNGDDSYSEWFKAVRERKHASNSRVKQSIIWNKGEFVPENVFCRTVDTCRLIPLDRTWTTHVYHHKSMSERRLSMMPVVFTMLPELMLLRGMHDVGCDDIYIIVTDLKRQEMDDVTEYFKLICANAYGRTCKQSVEQTIRLENMRLTHTLARQRRLPCFPQIDMAFRAILHEKRPPFIILFSHQTTSYSQILFTHRSYVPAEEIFYDFPSGCPNPCCTDDCEMIRFPRRGIDGASVLSIKKGGKLGKRVKEREMCNWIDCDVCFSEEVPTVDSSEGSLSEDSIDGKSSLDGNGLACPYGQLCSKCKLVKYCSVEHQRKDWEEHRRVCVKAST</sequence>
<name>A0A5C3QKP5_9AGAR</name>
<evidence type="ECO:0000256" key="2">
    <source>
        <dbReference type="ARBA" id="ARBA00022771"/>
    </source>
</evidence>
<dbReference type="AlphaFoldDB" id="A0A5C3QKP5"/>
<dbReference type="EMBL" id="ML178824">
    <property type="protein sequence ID" value="TFL01720.1"/>
    <property type="molecule type" value="Genomic_DNA"/>
</dbReference>
<dbReference type="Gene3D" id="6.10.140.2220">
    <property type="match status" value="1"/>
</dbReference>
<dbReference type="InterPro" id="IPR002893">
    <property type="entry name" value="Znf_MYND"/>
</dbReference>